<comment type="caution">
    <text evidence="2">The sequence shown here is derived from an EMBL/GenBank/DDBJ whole genome shotgun (WGS) entry which is preliminary data.</text>
</comment>
<keyword evidence="1" id="KW-0472">Membrane</keyword>
<feature type="transmembrane region" description="Helical" evidence="1">
    <location>
        <begin position="43"/>
        <end position="65"/>
    </location>
</feature>
<evidence type="ECO:0000256" key="1">
    <source>
        <dbReference type="SAM" id="Phobius"/>
    </source>
</evidence>
<dbReference type="Proteomes" id="UP001209257">
    <property type="component" value="Unassembled WGS sequence"/>
</dbReference>
<keyword evidence="1" id="KW-0812">Transmembrane</keyword>
<sequence>MFKWITKKRVFMVTALPILGVIVAFLLRWLSGPAYTTSVNQSALYVFGMGSILWSILALFIGFFLYSKCSTMNHIRFICGVFSVLLGASMPWLIGAQ</sequence>
<name>A0ABT2VPC9_9ALTE</name>
<accession>A0ABT2VPC9</accession>
<proteinExistence type="predicted"/>
<protein>
    <submittedName>
        <fullName evidence="2">Uncharacterized protein</fullName>
    </submittedName>
</protein>
<reference evidence="3" key="1">
    <citation type="submission" date="2023-07" db="EMBL/GenBank/DDBJ databases">
        <title>Study on multiphase classification of strain Alteromonas salexigens isolated from the Yellow Sea.</title>
        <authorList>
            <person name="Sun L."/>
        </authorList>
    </citation>
    <scope>NUCLEOTIDE SEQUENCE [LARGE SCALE GENOMIC DNA]</scope>
    <source>
        <strain evidence="3">ASW11-19</strain>
    </source>
</reference>
<dbReference type="EMBL" id="JAOTJC010000006">
    <property type="protein sequence ID" value="MCU7553784.1"/>
    <property type="molecule type" value="Genomic_DNA"/>
</dbReference>
<evidence type="ECO:0000313" key="3">
    <source>
        <dbReference type="Proteomes" id="UP001209257"/>
    </source>
</evidence>
<organism evidence="2 3">
    <name type="scientific">Alteromonas salexigens</name>
    <dbReference type="NCBI Taxonomy" id="2982530"/>
    <lineage>
        <taxon>Bacteria</taxon>
        <taxon>Pseudomonadati</taxon>
        <taxon>Pseudomonadota</taxon>
        <taxon>Gammaproteobacteria</taxon>
        <taxon>Alteromonadales</taxon>
        <taxon>Alteromonadaceae</taxon>
        <taxon>Alteromonas/Salinimonas group</taxon>
        <taxon>Alteromonas</taxon>
    </lineage>
</organism>
<feature type="transmembrane region" description="Helical" evidence="1">
    <location>
        <begin position="12"/>
        <end position="31"/>
    </location>
</feature>
<evidence type="ECO:0000313" key="2">
    <source>
        <dbReference type="EMBL" id="MCU7553784.1"/>
    </source>
</evidence>
<feature type="transmembrane region" description="Helical" evidence="1">
    <location>
        <begin position="77"/>
        <end position="94"/>
    </location>
</feature>
<keyword evidence="3" id="KW-1185">Reference proteome</keyword>
<gene>
    <name evidence="2" type="ORF">OCL06_04125</name>
</gene>
<keyword evidence="1" id="KW-1133">Transmembrane helix</keyword>